<dbReference type="NCBIfam" id="TIGR01488">
    <property type="entry name" value="HAD-SF-IB"/>
    <property type="match status" value="1"/>
</dbReference>
<evidence type="ECO:0000259" key="15">
    <source>
        <dbReference type="PROSITE" id="PS51671"/>
    </source>
</evidence>
<dbReference type="SFLD" id="SFLDG01136">
    <property type="entry name" value="C1.6:_Phosphoserine_Phosphatas"/>
    <property type="match status" value="1"/>
</dbReference>
<evidence type="ECO:0000256" key="4">
    <source>
        <dbReference type="ARBA" id="ARBA00012640"/>
    </source>
</evidence>
<reference evidence="17" key="1">
    <citation type="submission" date="2016-10" db="EMBL/GenBank/DDBJ databases">
        <authorList>
            <person name="Varghese N."/>
            <person name="Submissions S."/>
        </authorList>
    </citation>
    <scope>NUCLEOTIDE SEQUENCE [LARGE SCALE GENOMIC DNA]</scope>
    <source>
        <strain evidence="17">CGMCC 1.10971</strain>
    </source>
</reference>
<dbReference type="InterPro" id="IPR004469">
    <property type="entry name" value="PSP"/>
</dbReference>
<dbReference type="InterPro" id="IPR023214">
    <property type="entry name" value="HAD_sf"/>
</dbReference>
<keyword evidence="6" id="KW-0028">Amino-acid biosynthesis</keyword>
<evidence type="ECO:0000256" key="2">
    <source>
        <dbReference type="ARBA" id="ARBA00005135"/>
    </source>
</evidence>
<dbReference type="SFLD" id="SFLDF00029">
    <property type="entry name" value="phosphoserine_phosphatase"/>
    <property type="match status" value="1"/>
</dbReference>
<proteinExistence type="inferred from homology"/>
<dbReference type="PANTHER" id="PTHR43344:SF2">
    <property type="entry name" value="PHOSPHOSERINE PHOSPHATASE"/>
    <property type="match status" value="1"/>
</dbReference>
<dbReference type="SUPFAM" id="SSF55021">
    <property type="entry name" value="ACT-like"/>
    <property type="match status" value="1"/>
</dbReference>
<dbReference type="InterPro" id="IPR036412">
    <property type="entry name" value="HAD-like_sf"/>
</dbReference>
<dbReference type="RefSeq" id="WP_090728915.1">
    <property type="nucleotide sequence ID" value="NZ_FOOU01000011.1"/>
</dbReference>
<dbReference type="Gene3D" id="3.30.70.260">
    <property type="match status" value="2"/>
</dbReference>
<feature type="active site" description="Nucleophile" evidence="14">
    <location>
        <position position="197"/>
    </location>
</feature>
<dbReference type="InterPro" id="IPR002912">
    <property type="entry name" value="ACT_dom"/>
</dbReference>
<dbReference type="GO" id="GO:0000287">
    <property type="term" value="F:magnesium ion binding"/>
    <property type="evidence" value="ECO:0007669"/>
    <property type="project" value="TreeGrafter"/>
</dbReference>
<dbReference type="InterPro" id="IPR050582">
    <property type="entry name" value="HAD-like_SerB"/>
</dbReference>
<keyword evidence="7" id="KW-0479">Metal-binding</keyword>
<dbReference type="Pfam" id="PF00702">
    <property type="entry name" value="Hydrolase"/>
    <property type="match status" value="1"/>
</dbReference>
<dbReference type="GO" id="GO:0036424">
    <property type="term" value="F:L-phosphoserine phosphatase activity"/>
    <property type="evidence" value="ECO:0007669"/>
    <property type="project" value="InterPro"/>
</dbReference>
<evidence type="ECO:0000256" key="5">
    <source>
        <dbReference type="ARBA" id="ARBA00015196"/>
    </source>
</evidence>
<dbReference type="SFLD" id="SFLDG01137">
    <property type="entry name" value="C1.6.1:_Phosphoserine_Phosphat"/>
    <property type="match status" value="1"/>
</dbReference>
<dbReference type="SFLD" id="SFLDS00003">
    <property type="entry name" value="Haloacid_Dehalogenase"/>
    <property type="match status" value="1"/>
</dbReference>
<evidence type="ECO:0000256" key="3">
    <source>
        <dbReference type="ARBA" id="ARBA00009184"/>
    </source>
</evidence>
<dbReference type="OrthoDB" id="9792539at2"/>
<dbReference type="NCBIfam" id="TIGR00338">
    <property type="entry name" value="serB"/>
    <property type="match status" value="1"/>
</dbReference>
<feature type="domain" description="ACT" evidence="15">
    <location>
        <begin position="6"/>
        <end position="84"/>
    </location>
</feature>
<keyword evidence="8" id="KW-0378">Hydrolase</keyword>
<evidence type="ECO:0000256" key="1">
    <source>
        <dbReference type="ARBA" id="ARBA00001946"/>
    </source>
</evidence>
<dbReference type="FunFam" id="1.10.150.210:FF:000001">
    <property type="entry name" value="Phosphoserine phosphatase"/>
    <property type="match status" value="1"/>
</dbReference>
<sequence>MKEIILLTISGEDKPGVTSTITSILAGFQVNILDIGQAVIHNTLSLGILIEVPQVSESSPILRDLLFKTHEMDMKVRFQPIDEDAYEQWVTGQGKARHIITLLARKITAAQIATVTDVAAQHGLNIDKITRLSGRLSLLNDVPEKSKACVEFSVRGETPDISLVQKEFLRTANELDVDIAFQEDNIFRRHRRLVVFDMDSTLIEAEVIDELAKEAGVGDQVIEITEAAMRGELDFNESFRRRVALLKGLDASVLESVAQRLPLTEGAEDLVSHLKMLGFKTAILSGGFTYFAEKLQKQLGFDYVYANQLDIRDGVVTGEVVGEIVNGDRKAQLLREIAEREGVRLEQTIAVGDGANDLPMLSIAGLGVAFRAKPLVRQSAKQAISTLGLDGILYLIGFRDRDSLR</sequence>
<dbReference type="Gene3D" id="3.40.50.1000">
    <property type="entry name" value="HAD superfamily/HAD-like"/>
    <property type="match status" value="1"/>
</dbReference>
<comment type="catalytic activity">
    <reaction evidence="12">
        <text>O-phospho-L-serine + H2O = L-serine + phosphate</text>
        <dbReference type="Rhea" id="RHEA:21208"/>
        <dbReference type="ChEBI" id="CHEBI:15377"/>
        <dbReference type="ChEBI" id="CHEBI:33384"/>
        <dbReference type="ChEBI" id="CHEBI:43474"/>
        <dbReference type="ChEBI" id="CHEBI:57524"/>
        <dbReference type="EC" id="3.1.3.3"/>
    </reaction>
</comment>
<dbReference type="GO" id="GO:0006564">
    <property type="term" value="P:L-serine biosynthetic process"/>
    <property type="evidence" value="ECO:0007669"/>
    <property type="project" value="UniProtKB-KW"/>
</dbReference>
<evidence type="ECO:0000256" key="7">
    <source>
        <dbReference type="ARBA" id="ARBA00022723"/>
    </source>
</evidence>
<dbReference type="CDD" id="cd07500">
    <property type="entry name" value="HAD_PSP"/>
    <property type="match status" value="1"/>
</dbReference>
<keyword evidence="10" id="KW-0718">Serine biosynthesis</keyword>
<evidence type="ECO:0000256" key="6">
    <source>
        <dbReference type="ARBA" id="ARBA00022605"/>
    </source>
</evidence>
<dbReference type="EC" id="3.1.3.3" evidence="4"/>
<feature type="active site" description="Proton donor" evidence="14">
    <location>
        <position position="199"/>
    </location>
</feature>
<evidence type="ECO:0000256" key="8">
    <source>
        <dbReference type="ARBA" id="ARBA00022801"/>
    </source>
</evidence>
<gene>
    <name evidence="16" type="ORF">SAMN05216175_11148</name>
</gene>
<organism evidence="16 17">
    <name type="scientific">Neptunomonas qingdaonensis</name>
    <dbReference type="NCBI Taxonomy" id="1045558"/>
    <lineage>
        <taxon>Bacteria</taxon>
        <taxon>Pseudomonadati</taxon>
        <taxon>Pseudomonadota</taxon>
        <taxon>Gammaproteobacteria</taxon>
        <taxon>Oceanospirillales</taxon>
        <taxon>Oceanospirillaceae</taxon>
        <taxon>Neptunomonas</taxon>
    </lineage>
</organism>
<dbReference type="GO" id="GO:0005737">
    <property type="term" value="C:cytoplasm"/>
    <property type="evidence" value="ECO:0007669"/>
    <property type="project" value="TreeGrafter"/>
</dbReference>
<comment type="pathway">
    <text evidence="2">Amino-acid biosynthesis; L-serine biosynthesis; L-serine from 3-phospho-D-glycerate: step 3/3.</text>
</comment>
<dbReference type="SUPFAM" id="SSF56784">
    <property type="entry name" value="HAD-like"/>
    <property type="match status" value="1"/>
</dbReference>
<keyword evidence="17" id="KW-1185">Reference proteome</keyword>
<dbReference type="Pfam" id="PF13740">
    <property type="entry name" value="ACT_6"/>
    <property type="match status" value="1"/>
</dbReference>
<dbReference type="Proteomes" id="UP000198623">
    <property type="component" value="Unassembled WGS sequence"/>
</dbReference>
<dbReference type="AlphaFoldDB" id="A0A1I2TXX7"/>
<dbReference type="PANTHER" id="PTHR43344">
    <property type="entry name" value="PHOSPHOSERINE PHOSPHATASE"/>
    <property type="match status" value="1"/>
</dbReference>
<dbReference type="InterPro" id="IPR045865">
    <property type="entry name" value="ACT-like_dom_sf"/>
</dbReference>
<accession>A0A1I2TXX7</accession>
<dbReference type="EMBL" id="FOOU01000011">
    <property type="protein sequence ID" value="SFG69039.1"/>
    <property type="molecule type" value="Genomic_DNA"/>
</dbReference>
<comment type="cofactor">
    <cofactor evidence="1">
        <name>Mg(2+)</name>
        <dbReference type="ChEBI" id="CHEBI:18420"/>
    </cofactor>
</comment>
<evidence type="ECO:0000256" key="9">
    <source>
        <dbReference type="ARBA" id="ARBA00022842"/>
    </source>
</evidence>
<protein>
    <recommendedName>
        <fullName evidence="5">Phosphoserine phosphatase</fullName>
        <ecNumber evidence="4">3.1.3.3</ecNumber>
    </recommendedName>
    <alternativeName>
        <fullName evidence="11">O-phosphoserine phosphohydrolase</fullName>
    </alternativeName>
</protein>
<dbReference type="PROSITE" id="PS51671">
    <property type="entry name" value="ACT"/>
    <property type="match status" value="1"/>
</dbReference>
<name>A0A1I2TXX7_9GAMM</name>
<evidence type="ECO:0000256" key="13">
    <source>
        <dbReference type="ARBA" id="ARBA00048523"/>
    </source>
</evidence>
<dbReference type="STRING" id="1045558.SAMN05216175_11148"/>
<comment type="catalytic activity">
    <reaction evidence="13">
        <text>O-phospho-D-serine + H2O = D-serine + phosphate</text>
        <dbReference type="Rhea" id="RHEA:24873"/>
        <dbReference type="ChEBI" id="CHEBI:15377"/>
        <dbReference type="ChEBI" id="CHEBI:35247"/>
        <dbReference type="ChEBI" id="CHEBI:43474"/>
        <dbReference type="ChEBI" id="CHEBI:58680"/>
        <dbReference type="EC" id="3.1.3.3"/>
    </reaction>
</comment>
<evidence type="ECO:0000256" key="11">
    <source>
        <dbReference type="ARBA" id="ARBA00031693"/>
    </source>
</evidence>
<dbReference type="Gene3D" id="1.10.150.210">
    <property type="entry name" value="Phosphoserine phosphatase, domain 2"/>
    <property type="match status" value="1"/>
</dbReference>
<evidence type="ECO:0000313" key="17">
    <source>
        <dbReference type="Proteomes" id="UP000198623"/>
    </source>
</evidence>
<dbReference type="CDD" id="cd04870">
    <property type="entry name" value="ACT_PSP_1"/>
    <property type="match status" value="1"/>
</dbReference>
<evidence type="ECO:0000256" key="10">
    <source>
        <dbReference type="ARBA" id="ARBA00023299"/>
    </source>
</evidence>
<evidence type="ECO:0000256" key="14">
    <source>
        <dbReference type="PIRSR" id="PIRSR604469-1"/>
    </source>
</evidence>
<evidence type="ECO:0000313" key="16">
    <source>
        <dbReference type="EMBL" id="SFG69039.1"/>
    </source>
</evidence>
<dbReference type="CDD" id="cd04871">
    <property type="entry name" value="ACT_PSP_2"/>
    <property type="match status" value="1"/>
</dbReference>
<comment type="similarity">
    <text evidence="3">Belongs to the HAD-like hydrolase superfamily. SerB family.</text>
</comment>
<dbReference type="UniPathway" id="UPA00135">
    <property type="reaction ID" value="UER00198"/>
</dbReference>
<evidence type="ECO:0000256" key="12">
    <source>
        <dbReference type="ARBA" id="ARBA00048138"/>
    </source>
</evidence>
<keyword evidence="9" id="KW-0460">Magnesium</keyword>